<dbReference type="Proteomes" id="UP000316614">
    <property type="component" value="Chromosome"/>
</dbReference>
<evidence type="ECO:0000313" key="2">
    <source>
        <dbReference type="Proteomes" id="UP000316614"/>
    </source>
</evidence>
<dbReference type="KEGG" id="echi:FKX85_11350"/>
<dbReference type="AlphaFoldDB" id="A0A514CIE7"/>
<name>A0A514CIE7_9BACT</name>
<protein>
    <submittedName>
        <fullName evidence="1">Uncharacterized protein</fullName>
    </submittedName>
</protein>
<evidence type="ECO:0000313" key="1">
    <source>
        <dbReference type="EMBL" id="QDH79601.1"/>
    </source>
</evidence>
<gene>
    <name evidence="1" type="ORF">FKX85_11350</name>
</gene>
<sequence>MEVKTIVDELREKGRVCVLDGSGKPVELIVPEHFQDKDDSQAIFLLVDLFQIRALAGQFSEIALDIIEFATKPTVYTSWASDLLKKGPIHVEKVKFSILKKGFWNNIVFSFSRPLVVQHGKKEEAIGSVSEKFPLFQGEVKKLFLSAEGDVKIGE</sequence>
<organism evidence="1 2">
    <name type="scientific">Echinicola soli</name>
    <dbReference type="NCBI Taxonomy" id="2591634"/>
    <lineage>
        <taxon>Bacteria</taxon>
        <taxon>Pseudomonadati</taxon>
        <taxon>Bacteroidota</taxon>
        <taxon>Cytophagia</taxon>
        <taxon>Cytophagales</taxon>
        <taxon>Cyclobacteriaceae</taxon>
        <taxon>Echinicola</taxon>
    </lineage>
</organism>
<keyword evidence="2" id="KW-1185">Reference proteome</keyword>
<proteinExistence type="predicted"/>
<reference evidence="1 2" key="1">
    <citation type="submission" date="2019-06" db="EMBL/GenBank/DDBJ databases">
        <title>Echinicola alkalisoli sp. nov. isolated from saline soil.</title>
        <authorList>
            <person name="Sun J.-Q."/>
            <person name="Xu L."/>
        </authorList>
    </citation>
    <scope>NUCLEOTIDE SEQUENCE [LARGE SCALE GENOMIC DNA]</scope>
    <source>
        <strain evidence="1 2">LN3S3</strain>
    </source>
</reference>
<dbReference type="OrthoDB" id="824257at2"/>
<dbReference type="RefSeq" id="WP_141614843.1">
    <property type="nucleotide sequence ID" value="NZ_CP041253.1"/>
</dbReference>
<accession>A0A514CIE7</accession>
<dbReference type="EMBL" id="CP041253">
    <property type="protein sequence ID" value="QDH79601.1"/>
    <property type="molecule type" value="Genomic_DNA"/>
</dbReference>